<organism evidence="2 3">
    <name type="scientific">Cryptolaemus montrouzieri</name>
    <dbReference type="NCBI Taxonomy" id="559131"/>
    <lineage>
        <taxon>Eukaryota</taxon>
        <taxon>Metazoa</taxon>
        <taxon>Ecdysozoa</taxon>
        <taxon>Arthropoda</taxon>
        <taxon>Hexapoda</taxon>
        <taxon>Insecta</taxon>
        <taxon>Pterygota</taxon>
        <taxon>Neoptera</taxon>
        <taxon>Endopterygota</taxon>
        <taxon>Coleoptera</taxon>
        <taxon>Polyphaga</taxon>
        <taxon>Cucujiformia</taxon>
        <taxon>Coccinelloidea</taxon>
        <taxon>Coccinellidae</taxon>
        <taxon>Scymninae</taxon>
        <taxon>Scymnini</taxon>
        <taxon>Cryptolaemus</taxon>
    </lineage>
</organism>
<protein>
    <submittedName>
        <fullName evidence="2">Uncharacterized protein</fullName>
    </submittedName>
</protein>
<keyword evidence="3" id="KW-1185">Reference proteome</keyword>
<dbReference type="InterPro" id="IPR027267">
    <property type="entry name" value="AH/BAR_dom_sf"/>
</dbReference>
<name>A0ABD2NR42_9CUCU</name>
<gene>
    <name evidence="2" type="ORF">HHI36_004352</name>
</gene>
<feature type="coiled-coil region" evidence="1">
    <location>
        <begin position="29"/>
        <end position="60"/>
    </location>
</feature>
<dbReference type="SUPFAM" id="SSF103657">
    <property type="entry name" value="BAR/IMD domain-like"/>
    <property type="match status" value="1"/>
</dbReference>
<evidence type="ECO:0000313" key="3">
    <source>
        <dbReference type="Proteomes" id="UP001516400"/>
    </source>
</evidence>
<reference evidence="2 3" key="1">
    <citation type="journal article" date="2021" name="BMC Biol.">
        <title>Horizontally acquired antibacterial genes associated with adaptive radiation of ladybird beetles.</title>
        <authorList>
            <person name="Li H.S."/>
            <person name="Tang X.F."/>
            <person name="Huang Y.H."/>
            <person name="Xu Z.Y."/>
            <person name="Chen M.L."/>
            <person name="Du X.Y."/>
            <person name="Qiu B.Y."/>
            <person name="Chen P.T."/>
            <person name="Zhang W."/>
            <person name="Slipinski A."/>
            <person name="Escalona H.E."/>
            <person name="Waterhouse R.M."/>
            <person name="Zwick A."/>
            <person name="Pang H."/>
        </authorList>
    </citation>
    <scope>NUCLEOTIDE SEQUENCE [LARGE SCALE GENOMIC DNA]</scope>
    <source>
        <strain evidence="2">SYSU2018</strain>
    </source>
</reference>
<comment type="caution">
    <text evidence="2">The sequence shown here is derived from an EMBL/GenBank/DDBJ whole genome shotgun (WGS) entry which is preliminary data.</text>
</comment>
<accession>A0ABD2NR42</accession>
<proteinExistence type="predicted"/>
<evidence type="ECO:0000313" key="2">
    <source>
        <dbReference type="EMBL" id="KAL3281130.1"/>
    </source>
</evidence>
<dbReference type="EMBL" id="JABFTP020000144">
    <property type="protein sequence ID" value="KAL3281130.1"/>
    <property type="molecule type" value="Genomic_DNA"/>
</dbReference>
<dbReference type="AlphaFoldDB" id="A0ABD2NR42"/>
<keyword evidence="1" id="KW-0175">Coiled coil</keyword>
<dbReference type="Proteomes" id="UP001516400">
    <property type="component" value="Unassembled WGS sequence"/>
</dbReference>
<evidence type="ECO:0000256" key="1">
    <source>
        <dbReference type="SAM" id="Coils"/>
    </source>
</evidence>
<sequence>MDTEGLTFTEMYNNIIDSLKKATQEAIGIQETKRNQAKHLQEYKAAKNEVRRLIKTEMNNIWDQHCQQKEILIGEKRCKYGNSKEVQEARIRTKFTYLSSKPSNGKIIKPAYFRKKEQSIETNPQERI</sequence>